<dbReference type="Pfam" id="PF00856">
    <property type="entry name" value="SET"/>
    <property type="match status" value="1"/>
</dbReference>
<dbReference type="Pfam" id="PF10440">
    <property type="entry name" value="WIYLD"/>
    <property type="match status" value="1"/>
</dbReference>
<protein>
    <submittedName>
        <fullName evidence="6">SET-domain containing protein lysine methyltransferase family protein</fullName>
    </submittedName>
</protein>
<feature type="region of interest" description="Disordered" evidence="3">
    <location>
        <begin position="125"/>
        <end position="185"/>
    </location>
</feature>
<comment type="subcellular location">
    <subcellularLocation>
        <location evidence="1">Chromosome</location>
    </subcellularLocation>
</comment>
<keyword evidence="6" id="KW-0808">Transferase</keyword>
<evidence type="ECO:0000256" key="3">
    <source>
        <dbReference type="SAM" id="MobiDB-lite"/>
    </source>
</evidence>
<dbReference type="SMART" id="SM00468">
    <property type="entry name" value="PreSET"/>
    <property type="match status" value="1"/>
</dbReference>
<comment type="caution">
    <text evidence="6">The sequence shown here is derived from an EMBL/GenBank/DDBJ whole genome shotgun (WGS) entry which is preliminary data.</text>
</comment>
<sequence length="696" mass="77753">MEHNPKVLKAFSAMKDLGIPPKIVKPILKELLKVYYNNWELIEEDNYRTLADAIFEWGENEQREYKAKVSIMCDGSGPPKKKHFEQREAQVSSSTDNKNTVLDLEEDAVPQTSIVQKMIESSQSCVKDGNTEPSFHSLPTASSNNGKDPISSDLYLKETKSSSKRGSSALYSSQGRDGPCFDPMLKEKKHKDCRSEDFVVPKGKQSVNDVPHSALPTSVVYSALQGTRSSSSTGSRSTKHLTSPCVDKQNKEVASACNYGETLLSNFVIASSPSGDVKISLKCNTALRQPNFLTPNLETVLEFLENKYQRSYKIVRSQFSVKKLLDDLCESYLELGYNSNGKSLIRRSSTGNCLPNNTGPNQKVLSIGNSGKELITKGASCSETSNSLHLVVAHQQPTSHDRKKSFHKINDITKGTEKVRASLLDEGGNEQLPNFVYIPQNIVYQNAYIHFSLARIADDDCCSSCLGDCLSLPVPCECARDTGGEFAYTSQGLLKEEFLRNRISMNVEPQKHFRFICNDCPLERAKNANNPEPCKGHLHRQFIKECWRKCGCDMQCGNRIVQRGITCKLQVFLTSEGKGWGLRTLQDLPKGGFVCEYVGEVLTNMELYERNNQSSGNERHTYPVLLDADWGSEAVLKDEDALCLDATFYGNLARCVDANLIDIPVEVETPDHHYYHNTEKCVVEWAYRNSLTSIEA</sequence>
<dbReference type="GO" id="GO:0005694">
    <property type="term" value="C:chromosome"/>
    <property type="evidence" value="ECO:0007669"/>
    <property type="project" value="UniProtKB-SubCell"/>
</dbReference>
<dbReference type="EMBL" id="BJWL01000024">
    <property type="protein sequence ID" value="GFZ14374.1"/>
    <property type="molecule type" value="Genomic_DNA"/>
</dbReference>
<keyword evidence="2" id="KW-0158">Chromosome</keyword>
<dbReference type="OrthoDB" id="308383at2759"/>
<feature type="compositionally biased region" description="Polar residues" evidence="3">
    <location>
        <begin position="125"/>
        <end position="146"/>
    </location>
</feature>
<name>A0A7J0GV15_9ERIC</name>
<keyword evidence="7" id="KW-1185">Reference proteome</keyword>
<dbReference type="InterPro" id="IPR007728">
    <property type="entry name" value="Pre-SET_dom"/>
</dbReference>
<reference evidence="6 7" key="1">
    <citation type="submission" date="2019-07" db="EMBL/GenBank/DDBJ databases">
        <title>De Novo Assembly of kiwifruit Actinidia rufa.</title>
        <authorList>
            <person name="Sugita-Konishi S."/>
            <person name="Sato K."/>
            <person name="Mori E."/>
            <person name="Abe Y."/>
            <person name="Kisaki G."/>
            <person name="Hamano K."/>
            <person name="Suezawa K."/>
            <person name="Otani M."/>
            <person name="Fukuda T."/>
            <person name="Manabe T."/>
            <person name="Gomi K."/>
            <person name="Tabuchi M."/>
            <person name="Akimitsu K."/>
            <person name="Kataoka I."/>
        </authorList>
    </citation>
    <scope>NUCLEOTIDE SEQUENCE [LARGE SCALE GENOMIC DNA]</scope>
    <source>
        <strain evidence="7">cv. Fuchu</strain>
    </source>
</reference>
<dbReference type="PROSITE" id="PS50280">
    <property type="entry name" value="SET"/>
    <property type="match status" value="1"/>
</dbReference>
<dbReference type="PROSITE" id="PS51580">
    <property type="entry name" value="SAM_MT43_3"/>
    <property type="match status" value="1"/>
</dbReference>
<dbReference type="GO" id="GO:0032259">
    <property type="term" value="P:methylation"/>
    <property type="evidence" value="ECO:0007669"/>
    <property type="project" value="UniProtKB-KW"/>
</dbReference>
<dbReference type="InterPro" id="IPR018848">
    <property type="entry name" value="WIYLD_domain"/>
</dbReference>
<dbReference type="GO" id="GO:0008270">
    <property type="term" value="F:zinc ion binding"/>
    <property type="evidence" value="ECO:0007669"/>
    <property type="project" value="InterPro"/>
</dbReference>
<dbReference type="InterPro" id="IPR046341">
    <property type="entry name" value="SET_dom_sf"/>
</dbReference>
<evidence type="ECO:0000256" key="2">
    <source>
        <dbReference type="ARBA" id="ARBA00022454"/>
    </source>
</evidence>
<dbReference type="Gene3D" id="1.10.8.850">
    <property type="entry name" value="Histone-lysine N methyltransferase , C-terminal domain-like"/>
    <property type="match status" value="1"/>
</dbReference>
<feature type="compositionally biased region" description="Polar residues" evidence="3">
    <location>
        <begin position="89"/>
        <end position="98"/>
    </location>
</feature>
<dbReference type="Proteomes" id="UP000585474">
    <property type="component" value="Unassembled WGS sequence"/>
</dbReference>
<dbReference type="InterPro" id="IPR025776">
    <property type="entry name" value="SUVR4/1/2"/>
</dbReference>
<dbReference type="PANTHER" id="PTHR46450:SF24">
    <property type="entry name" value="HISTONE-LYSINE N-METHYLTRANSFERASE SUVR4"/>
    <property type="match status" value="1"/>
</dbReference>
<dbReference type="SUPFAM" id="SSF82199">
    <property type="entry name" value="SET domain"/>
    <property type="match status" value="1"/>
</dbReference>
<dbReference type="PROSITE" id="PS50867">
    <property type="entry name" value="PRE_SET"/>
    <property type="match status" value="1"/>
</dbReference>
<dbReference type="Gene3D" id="2.170.270.10">
    <property type="entry name" value="SET domain"/>
    <property type="match status" value="1"/>
</dbReference>
<dbReference type="GO" id="GO:0042054">
    <property type="term" value="F:histone methyltransferase activity"/>
    <property type="evidence" value="ECO:0007669"/>
    <property type="project" value="InterPro"/>
</dbReference>
<dbReference type="PANTHER" id="PTHR46450">
    <property type="entry name" value="INACTIVE HISTONE-LYSINE N-METHYLTRANSFERASE SUVR1-RELATED"/>
    <property type="match status" value="1"/>
</dbReference>
<feature type="domain" description="SET" evidence="4">
    <location>
        <begin position="567"/>
        <end position="696"/>
    </location>
</feature>
<dbReference type="InterPro" id="IPR043017">
    <property type="entry name" value="WIYLD_dom_sf"/>
</dbReference>
<dbReference type="InterPro" id="IPR001214">
    <property type="entry name" value="SET_dom"/>
</dbReference>
<accession>A0A7J0GV15</accession>
<evidence type="ECO:0000259" key="5">
    <source>
        <dbReference type="PROSITE" id="PS50867"/>
    </source>
</evidence>
<dbReference type="SMART" id="SM00317">
    <property type="entry name" value="SET"/>
    <property type="match status" value="1"/>
</dbReference>
<proteinExistence type="predicted"/>
<dbReference type="AlphaFoldDB" id="A0A7J0GV15"/>
<feature type="domain" description="Pre-SET" evidence="5">
    <location>
        <begin position="461"/>
        <end position="564"/>
    </location>
</feature>
<dbReference type="GO" id="GO:0005634">
    <property type="term" value="C:nucleus"/>
    <property type="evidence" value="ECO:0007669"/>
    <property type="project" value="InterPro"/>
</dbReference>
<keyword evidence="6" id="KW-0489">Methyltransferase</keyword>
<dbReference type="CDD" id="cd10538">
    <property type="entry name" value="SET_SETDB-like"/>
    <property type="match status" value="1"/>
</dbReference>
<evidence type="ECO:0000313" key="6">
    <source>
        <dbReference type="EMBL" id="GFZ14374.1"/>
    </source>
</evidence>
<dbReference type="Pfam" id="PF05033">
    <property type="entry name" value="Pre-SET"/>
    <property type="match status" value="1"/>
</dbReference>
<feature type="region of interest" description="Disordered" evidence="3">
    <location>
        <begin position="76"/>
        <end position="98"/>
    </location>
</feature>
<organism evidence="6 7">
    <name type="scientific">Actinidia rufa</name>
    <dbReference type="NCBI Taxonomy" id="165716"/>
    <lineage>
        <taxon>Eukaryota</taxon>
        <taxon>Viridiplantae</taxon>
        <taxon>Streptophyta</taxon>
        <taxon>Embryophyta</taxon>
        <taxon>Tracheophyta</taxon>
        <taxon>Spermatophyta</taxon>
        <taxon>Magnoliopsida</taxon>
        <taxon>eudicotyledons</taxon>
        <taxon>Gunneridae</taxon>
        <taxon>Pentapetalae</taxon>
        <taxon>asterids</taxon>
        <taxon>Ericales</taxon>
        <taxon>Actinidiaceae</taxon>
        <taxon>Actinidia</taxon>
    </lineage>
</organism>
<evidence type="ECO:0000256" key="1">
    <source>
        <dbReference type="ARBA" id="ARBA00004286"/>
    </source>
</evidence>
<evidence type="ECO:0000313" key="7">
    <source>
        <dbReference type="Proteomes" id="UP000585474"/>
    </source>
</evidence>
<evidence type="ECO:0000259" key="4">
    <source>
        <dbReference type="PROSITE" id="PS50280"/>
    </source>
</evidence>
<feature type="compositionally biased region" description="Polar residues" evidence="3">
    <location>
        <begin position="164"/>
        <end position="175"/>
    </location>
</feature>
<gene>
    <name evidence="6" type="ORF">Acr_24g0005640</name>
</gene>